<keyword evidence="1" id="KW-0812">Transmembrane</keyword>
<dbReference type="EMBL" id="BNAT01000036">
    <property type="protein sequence ID" value="GHE51210.1"/>
    <property type="molecule type" value="Genomic_DNA"/>
</dbReference>
<organism evidence="3 4">
    <name type="scientific">Streptomyces capitiformicae</name>
    <dbReference type="NCBI Taxonomy" id="2014920"/>
    <lineage>
        <taxon>Bacteria</taxon>
        <taxon>Bacillati</taxon>
        <taxon>Actinomycetota</taxon>
        <taxon>Actinomycetes</taxon>
        <taxon>Kitasatosporales</taxon>
        <taxon>Streptomycetaceae</taxon>
        <taxon>Streptomyces</taxon>
    </lineage>
</organism>
<gene>
    <name evidence="3" type="ORF">GCM10017771_73350</name>
</gene>
<evidence type="ECO:0000259" key="2">
    <source>
        <dbReference type="Pfam" id="PF12158"/>
    </source>
</evidence>
<reference evidence="3" key="1">
    <citation type="journal article" date="2014" name="Int. J. Syst. Evol. Microbiol.">
        <title>Complete genome sequence of Corynebacterium casei LMG S-19264T (=DSM 44701T), isolated from a smear-ripened cheese.</title>
        <authorList>
            <consortium name="US DOE Joint Genome Institute (JGI-PGF)"/>
            <person name="Walter F."/>
            <person name="Albersmeier A."/>
            <person name="Kalinowski J."/>
            <person name="Ruckert C."/>
        </authorList>
    </citation>
    <scope>NUCLEOTIDE SEQUENCE</scope>
    <source>
        <strain evidence="3">CGMCC 4.7403</strain>
    </source>
</reference>
<proteinExistence type="predicted"/>
<dbReference type="InterPro" id="IPR021994">
    <property type="entry name" value="DUF3592"/>
</dbReference>
<keyword evidence="4" id="KW-1185">Reference proteome</keyword>
<name>A0A918ZI65_9ACTN</name>
<evidence type="ECO:0000313" key="4">
    <source>
        <dbReference type="Proteomes" id="UP000603227"/>
    </source>
</evidence>
<protein>
    <recommendedName>
        <fullName evidence="2">DUF3592 domain-containing protein</fullName>
    </recommendedName>
</protein>
<sequence length="148" mass="16050">MEALFNVVPILLILFAVYIAVVLLRRSRQVSAAWTRGITAQARCVRSYTTTSGGGNNTVRTTLHHVYEFTTGDGRVIRFDEEGGPSTTVEGDIVTVHYLPERPERATAKVPAQGKLAASTGGAMLFLAVFIAFAVFLMVTWNSDGSMP</sequence>
<comment type="caution">
    <text evidence="3">The sequence shown here is derived from an EMBL/GenBank/DDBJ whole genome shotgun (WGS) entry which is preliminary data.</text>
</comment>
<feature type="transmembrane region" description="Helical" evidence="1">
    <location>
        <begin position="6"/>
        <end position="24"/>
    </location>
</feature>
<keyword evidence="1" id="KW-0472">Membrane</keyword>
<dbReference type="Proteomes" id="UP000603227">
    <property type="component" value="Unassembled WGS sequence"/>
</dbReference>
<reference evidence="3" key="2">
    <citation type="submission" date="2020-09" db="EMBL/GenBank/DDBJ databases">
        <authorList>
            <person name="Sun Q."/>
            <person name="Zhou Y."/>
        </authorList>
    </citation>
    <scope>NUCLEOTIDE SEQUENCE</scope>
    <source>
        <strain evidence="3">CGMCC 4.7403</strain>
    </source>
</reference>
<evidence type="ECO:0000256" key="1">
    <source>
        <dbReference type="SAM" id="Phobius"/>
    </source>
</evidence>
<keyword evidence="1" id="KW-1133">Transmembrane helix</keyword>
<feature type="domain" description="DUF3592" evidence="2">
    <location>
        <begin position="41"/>
        <end position="108"/>
    </location>
</feature>
<dbReference type="AlphaFoldDB" id="A0A918ZI65"/>
<feature type="transmembrane region" description="Helical" evidence="1">
    <location>
        <begin position="123"/>
        <end position="141"/>
    </location>
</feature>
<evidence type="ECO:0000313" key="3">
    <source>
        <dbReference type="EMBL" id="GHE51210.1"/>
    </source>
</evidence>
<dbReference type="RefSeq" id="WP_189786738.1">
    <property type="nucleotide sequence ID" value="NZ_BNAT01000036.1"/>
</dbReference>
<accession>A0A918ZI65</accession>
<dbReference type="Pfam" id="PF12158">
    <property type="entry name" value="DUF3592"/>
    <property type="match status" value="1"/>
</dbReference>